<gene>
    <name evidence="2" type="ORF">OAUR00152_LOCUS16671</name>
</gene>
<evidence type="ECO:0000313" key="2">
    <source>
        <dbReference type="EMBL" id="CAE2242497.1"/>
    </source>
</evidence>
<evidence type="ECO:0000256" key="1">
    <source>
        <dbReference type="SAM" id="MobiDB-lite"/>
    </source>
</evidence>
<protein>
    <submittedName>
        <fullName evidence="2">Uncharacterized protein</fullName>
    </submittedName>
</protein>
<feature type="region of interest" description="Disordered" evidence="1">
    <location>
        <begin position="85"/>
        <end position="166"/>
    </location>
</feature>
<dbReference type="AlphaFoldDB" id="A0A7S4MUL1"/>
<accession>A0A7S4MUL1</accession>
<proteinExistence type="predicted"/>
<dbReference type="EMBL" id="HBKQ01024440">
    <property type="protein sequence ID" value="CAE2242497.1"/>
    <property type="molecule type" value="Transcribed_RNA"/>
</dbReference>
<reference evidence="2" key="1">
    <citation type="submission" date="2021-01" db="EMBL/GenBank/DDBJ databases">
        <authorList>
            <person name="Corre E."/>
            <person name="Pelletier E."/>
            <person name="Niang G."/>
            <person name="Scheremetjew M."/>
            <person name="Finn R."/>
            <person name="Kale V."/>
            <person name="Holt S."/>
            <person name="Cochrane G."/>
            <person name="Meng A."/>
            <person name="Brown T."/>
            <person name="Cohen L."/>
        </authorList>
    </citation>
    <scope>NUCLEOTIDE SEQUENCE</scope>
    <source>
        <strain evidence="2">Isolate 1302-5</strain>
    </source>
</reference>
<organism evidence="2">
    <name type="scientific">Odontella aurita</name>
    <dbReference type="NCBI Taxonomy" id="265563"/>
    <lineage>
        <taxon>Eukaryota</taxon>
        <taxon>Sar</taxon>
        <taxon>Stramenopiles</taxon>
        <taxon>Ochrophyta</taxon>
        <taxon>Bacillariophyta</taxon>
        <taxon>Mediophyceae</taxon>
        <taxon>Biddulphiophycidae</taxon>
        <taxon>Eupodiscales</taxon>
        <taxon>Odontellaceae</taxon>
        <taxon>Odontella</taxon>
    </lineage>
</organism>
<sequence length="277" mass="29528">MAACQAPHRMTSLPMSNGGGAAVAGIHPLIAIRLRMQQGRHKHATPVGCGTIPRTISIVPSPPLADGDDGPCSAEAASAGFLTPRAAAHPRSLSPPPTPGRPRRHPKRSQVDISGYPEFIPAGKLSRSTKMNKAMAHSQMTKKPDLPKSLPNPAQQRPTTPFRPEPRFDCSWLRRVDADMGGGSDEEHEARLPSIPFAPFQFDEPVKPSAPPPRMTEMTLKPLSIPGPPPLSGSSPSPEVVSRKMSDMNLSGSMRAASGGTKFQKRAGRTNINARCA</sequence>
<feature type="region of interest" description="Disordered" evidence="1">
    <location>
        <begin position="198"/>
        <end position="277"/>
    </location>
</feature>
<name>A0A7S4MUL1_9STRA</name>